<gene>
    <name evidence="2" type="ORF">B9Z19DRAFT_1063533</name>
</gene>
<evidence type="ECO:0000256" key="1">
    <source>
        <dbReference type="SAM" id="MobiDB-lite"/>
    </source>
</evidence>
<sequence>MSFGFSVGDFIAGAKLAWDLYHDCYLVAKDAPSEFFELMRELNSLRGVLKCIEDEINARRIDESRKLAIKRAMDGTTDTLRRLEARVLKYRKLGLSHGLHLWKRLKWAGEQRNIEGFRVRIMVYTCTLNLCVSSVGESTISTIESDFRRALQPQNQPSQNDSYNSDGALSSGSLRGSRRKSKSSCFTDHSSLFQQESYDSPATSPTTLEGPGLANLRPTSPRGSVNTVTIDLIDLTDGEGSITSELDELDCASALDVLARASDLLSNCPERDSILRPPVTLDWDPPHPKNLVPYSMHKRFLANTKRVTEDRQIPTEDLLRTGIWWVLKSRNAVRLRGDSIPNASSASSSDSNSGLHQAYFDLMKASWVLYNYLLSDPDNTVNMLDEDIKSFSTLQDAIDEDFESFRQTGLSVDDIEDMKLNDKIWELKQPREAAFDQREKNPLLDPGSFVNAEFGNKRVRMRTRDARYMLLLWTKEGQSELKITLCNQSGTLKISRDSMSFPSTRKSYGIRGDVDRDKVTPEDIRPFLGMNEASNVPAAVDIEFPEMETTIHFLHIGDFRTFITIPTRFFDAVQERNPTSGNETMIYRCVLQHLELLHPNTNKPINPDKAFHSVELRIYETTGEEGWMTTRRLVLSSSARAAQPWCTTYFLPLSKVQIKGDGARLTIKWSDCGQKISDTKGAFNEVISYVYDEERPNWCLSLGFGSVDGNFEEVVLKLTLREKHRWDSTQESRYVYSIRSTITNAERFKGLLIRHRSSEWRYSEAFYHFELKNNGLRLRFLKAYYTNYISDHVERFYDLEPGKQPKFSHCEKKIDSINLHFGSQEDAQNLLLHITDRWELKFTRQIARVSHKPTNQKAFFRAAGSSSYSPADLSLWQKGPLRRLVIRRPSTLSSSSSSAELYLTAALNLDSEHDHEKMVVQKDVEITRGALVDIATLEAVGGRRGSGAARDGGGGWVKAGQTLTIEFGTFRGWFLVLFRLKVCPLADVGGKPRTCRPGNSNGGAIALWYDTSLYNYDGARKSARQQLIYYVQHANFGA</sequence>
<comment type="caution">
    <text evidence="2">The sequence shown here is derived from an EMBL/GenBank/DDBJ whole genome shotgun (WGS) entry which is preliminary data.</text>
</comment>
<dbReference type="PANTHER" id="PTHR38886:SF1">
    <property type="entry name" value="NACHT-NTPASE AND P-LOOP NTPASES N-TERMINAL DOMAIN-CONTAINING PROTEIN"/>
    <property type="match status" value="1"/>
</dbReference>
<feature type="compositionally biased region" description="Polar residues" evidence="1">
    <location>
        <begin position="185"/>
        <end position="207"/>
    </location>
</feature>
<dbReference type="OrthoDB" id="3045089at2759"/>
<dbReference type="PANTHER" id="PTHR38886">
    <property type="entry name" value="SESA DOMAIN-CONTAINING PROTEIN"/>
    <property type="match status" value="1"/>
</dbReference>
<dbReference type="AlphaFoldDB" id="A0A2T6ZXR8"/>
<dbReference type="Proteomes" id="UP000244722">
    <property type="component" value="Unassembled WGS sequence"/>
</dbReference>
<dbReference type="EMBL" id="NESQ01000068">
    <property type="protein sequence ID" value="PUU80278.1"/>
    <property type="molecule type" value="Genomic_DNA"/>
</dbReference>
<evidence type="ECO:0008006" key="4">
    <source>
        <dbReference type="Google" id="ProtNLM"/>
    </source>
</evidence>
<protein>
    <recommendedName>
        <fullName evidence="4">Fungal N-terminal domain-containing protein</fullName>
    </recommendedName>
</protein>
<proteinExistence type="predicted"/>
<organism evidence="2 3">
    <name type="scientific">Tuber borchii</name>
    <name type="common">White truffle</name>
    <dbReference type="NCBI Taxonomy" id="42251"/>
    <lineage>
        <taxon>Eukaryota</taxon>
        <taxon>Fungi</taxon>
        <taxon>Dikarya</taxon>
        <taxon>Ascomycota</taxon>
        <taxon>Pezizomycotina</taxon>
        <taxon>Pezizomycetes</taxon>
        <taxon>Pezizales</taxon>
        <taxon>Tuberaceae</taxon>
        <taxon>Tuber</taxon>
    </lineage>
</organism>
<reference evidence="2 3" key="1">
    <citation type="submission" date="2017-04" db="EMBL/GenBank/DDBJ databases">
        <title>Draft genome sequence of Tuber borchii Vittad., a whitish edible truffle.</title>
        <authorList>
            <consortium name="DOE Joint Genome Institute"/>
            <person name="Murat C."/>
            <person name="Kuo A."/>
            <person name="Barry K.W."/>
            <person name="Clum A."/>
            <person name="Dockter R.B."/>
            <person name="Fauchery L."/>
            <person name="Iotti M."/>
            <person name="Kohler A."/>
            <person name="Labutti K."/>
            <person name="Lindquist E.A."/>
            <person name="Lipzen A."/>
            <person name="Ohm R.A."/>
            <person name="Wang M."/>
            <person name="Grigoriev I.V."/>
            <person name="Zambonelli A."/>
            <person name="Martin F.M."/>
        </authorList>
    </citation>
    <scope>NUCLEOTIDE SEQUENCE [LARGE SCALE GENOMIC DNA]</scope>
    <source>
        <strain evidence="2 3">Tbo3840</strain>
    </source>
</reference>
<accession>A0A2T6ZXR8</accession>
<evidence type="ECO:0000313" key="3">
    <source>
        <dbReference type="Proteomes" id="UP000244722"/>
    </source>
</evidence>
<dbReference type="STRING" id="42251.A0A2T6ZXR8"/>
<feature type="compositionally biased region" description="Polar residues" evidence="1">
    <location>
        <begin position="152"/>
        <end position="168"/>
    </location>
</feature>
<keyword evidence="3" id="KW-1185">Reference proteome</keyword>
<evidence type="ECO:0000313" key="2">
    <source>
        <dbReference type="EMBL" id="PUU80278.1"/>
    </source>
</evidence>
<name>A0A2T6ZXR8_TUBBO</name>
<feature type="region of interest" description="Disordered" evidence="1">
    <location>
        <begin position="150"/>
        <end position="221"/>
    </location>
</feature>